<keyword evidence="7 9" id="KW-1133">Transmembrane helix</keyword>
<protein>
    <submittedName>
        <fullName evidence="11">Uncharacterized protein</fullName>
    </submittedName>
</protein>
<dbReference type="Gene3D" id="3.40.30.10">
    <property type="entry name" value="Glutaredoxin"/>
    <property type="match status" value="1"/>
</dbReference>
<feature type="transmembrane region" description="Helical" evidence="9">
    <location>
        <begin position="290"/>
        <end position="309"/>
    </location>
</feature>
<evidence type="ECO:0000256" key="1">
    <source>
        <dbReference type="ARBA" id="ARBA00002791"/>
    </source>
</evidence>
<dbReference type="OrthoDB" id="67566at2759"/>
<sequence length="322" mass="36434">MRVVGILFLSLLSLVNAYSSDYKVNKLNKLVAESPAEPITLDTKTFNLATETPRNYSMFVVLTAEGEQFQCSPCKAFAEEIRLVTKSFHKKGPKGQAFFGVLDFANGKEVFHKYKLTSVPFVYHFPPTEGPNKRNIKDEFEIYDLNRLGVKAEDFAFWIEKHSGHKIHISRPIDFKLYGTYAIMAVSSIGTLVALRSQIIAFLSEKKLWQMMSLSFIVIFCSGYMWNQIRGPPFMGSENGKPAMFAGGFQNQYVAESQIVGIIYGLVSVWFVLLYTQVPKIQNTAAQRSAAFILATLFIMTYSLLLRVFTFKNGGYPFTLFL</sequence>
<name>A0A1Y2CZQ8_9FUNG</name>
<evidence type="ECO:0000256" key="2">
    <source>
        <dbReference type="ARBA" id="ARBA00004477"/>
    </source>
</evidence>
<feature type="chain" id="PRO_5012078906" evidence="10">
    <location>
        <begin position="18"/>
        <end position="322"/>
    </location>
</feature>
<keyword evidence="6" id="KW-0256">Endoplasmic reticulum</keyword>
<accession>A0A1Y2CZQ8</accession>
<keyword evidence="8 9" id="KW-0472">Membrane</keyword>
<dbReference type="Proteomes" id="UP000193642">
    <property type="component" value="Unassembled WGS sequence"/>
</dbReference>
<gene>
    <name evidence="11" type="ORF">BCR33DRAFT_712031</name>
</gene>
<comment type="function">
    <text evidence="1">Subunit of the oligosaccharyl transferase (OST) complex that catalyzes the initial transfer of a defined glycan (Glc(3)Man(9)GlcNAc(2) in eukaryotes) from the lipid carrier dolichol-pyrophosphate to an asparagine residue within an Asn-X-Ser/Thr consensus motif in nascent polypeptide chains, the first step in protein N-glycosylation. N-glycosylation occurs cotranslationally and the complex associates with the Sec61 complex at the channel-forming translocon complex that mediates protein translocation across the endoplasmic reticulum (ER). All subunits are required for a maximal enzyme activity.</text>
</comment>
<evidence type="ECO:0000256" key="7">
    <source>
        <dbReference type="ARBA" id="ARBA00022989"/>
    </source>
</evidence>
<evidence type="ECO:0000256" key="5">
    <source>
        <dbReference type="ARBA" id="ARBA00022729"/>
    </source>
</evidence>
<comment type="similarity">
    <text evidence="3">Belongs to the OST3/OST6 family.</text>
</comment>
<organism evidence="11 12">
    <name type="scientific">Rhizoclosmatium globosum</name>
    <dbReference type="NCBI Taxonomy" id="329046"/>
    <lineage>
        <taxon>Eukaryota</taxon>
        <taxon>Fungi</taxon>
        <taxon>Fungi incertae sedis</taxon>
        <taxon>Chytridiomycota</taxon>
        <taxon>Chytridiomycota incertae sedis</taxon>
        <taxon>Chytridiomycetes</taxon>
        <taxon>Chytridiales</taxon>
        <taxon>Chytriomycetaceae</taxon>
        <taxon>Rhizoclosmatium</taxon>
    </lineage>
</organism>
<feature type="transmembrane region" description="Helical" evidence="9">
    <location>
        <begin position="178"/>
        <end position="196"/>
    </location>
</feature>
<dbReference type="InterPro" id="IPR021149">
    <property type="entry name" value="OligosaccharylTrfase_OST3/OST6"/>
</dbReference>
<evidence type="ECO:0000256" key="3">
    <source>
        <dbReference type="ARBA" id="ARBA00009561"/>
    </source>
</evidence>
<dbReference type="EMBL" id="MCGO01000004">
    <property type="protein sequence ID" value="ORY51835.1"/>
    <property type="molecule type" value="Genomic_DNA"/>
</dbReference>
<keyword evidence="4 9" id="KW-0812">Transmembrane</keyword>
<evidence type="ECO:0000256" key="4">
    <source>
        <dbReference type="ARBA" id="ARBA00022692"/>
    </source>
</evidence>
<dbReference type="STRING" id="329046.A0A1Y2CZQ8"/>
<comment type="subcellular location">
    <subcellularLocation>
        <location evidence="2">Endoplasmic reticulum membrane</location>
        <topology evidence="2">Multi-pass membrane protein</topology>
    </subcellularLocation>
</comment>
<evidence type="ECO:0000256" key="6">
    <source>
        <dbReference type="ARBA" id="ARBA00022824"/>
    </source>
</evidence>
<dbReference type="GO" id="GO:0008250">
    <property type="term" value="C:oligosaccharyltransferase complex"/>
    <property type="evidence" value="ECO:0007669"/>
    <property type="project" value="TreeGrafter"/>
</dbReference>
<dbReference type="SUPFAM" id="SSF52833">
    <property type="entry name" value="Thioredoxin-like"/>
    <property type="match status" value="1"/>
</dbReference>
<keyword evidence="5 10" id="KW-0732">Signal</keyword>
<evidence type="ECO:0000256" key="9">
    <source>
        <dbReference type="SAM" id="Phobius"/>
    </source>
</evidence>
<evidence type="ECO:0000313" key="11">
    <source>
        <dbReference type="EMBL" id="ORY51835.1"/>
    </source>
</evidence>
<dbReference type="GO" id="GO:0018279">
    <property type="term" value="P:protein N-linked glycosylation via asparagine"/>
    <property type="evidence" value="ECO:0007669"/>
    <property type="project" value="TreeGrafter"/>
</dbReference>
<dbReference type="Pfam" id="PF04756">
    <property type="entry name" value="OST3_OST6"/>
    <property type="match status" value="1"/>
</dbReference>
<dbReference type="AlphaFoldDB" id="A0A1Y2CZQ8"/>
<keyword evidence="12" id="KW-1185">Reference proteome</keyword>
<evidence type="ECO:0000256" key="8">
    <source>
        <dbReference type="ARBA" id="ARBA00023136"/>
    </source>
</evidence>
<feature type="transmembrane region" description="Helical" evidence="9">
    <location>
        <begin position="259"/>
        <end position="278"/>
    </location>
</feature>
<dbReference type="PANTHER" id="PTHR12692:SF0">
    <property type="entry name" value="GH11935P"/>
    <property type="match status" value="1"/>
</dbReference>
<dbReference type="InterPro" id="IPR036249">
    <property type="entry name" value="Thioredoxin-like_sf"/>
</dbReference>
<evidence type="ECO:0000313" key="12">
    <source>
        <dbReference type="Proteomes" id="UP000193642"/>
    </source>
</evidence>
<proteinExistence type="inferred from homology"/>
<reference evidence="11 12" key="1">
    <citation type="submission" date="2016-07" db="EMBL/GenBank/DDBJ databases">
        <title>Pervasive Adenine N6-methylation of Active Genes in Fungi.</title>
        <authorList>
            <consortium name="DOE Joint Genome Institute"/>
            <person name="Mondo S.J."/>
            <person name="Dannebaum R.O."/>
            <person name="Kuo R.C."/>
            <person name="Labutti K."/>
            <person name="Haridas S."/>
            <person name="Kuo A."/>
            <person name="Salamov A."/>
            <person name="Ahrendt S.R."/>
            <person name="Lipzen A."/>
            <person name="Sullivan W."/>
            <person name="Andreopoulos W.B."/>
            <person name="Clum A."/>
            <person name="Lindquist E."/>
            <person name="Daum C."/>
            <person name="Ramamoorthy G.K."/>
            <person name="Gryganskyi A."/>
            <person name="Culley D."/>
            <person name="Magnuson J.K."/>
            <person name="James T.Y."/>
            <person name="O'Malley M.A."/>
            <person name="Stajich J.E."/>
            <person name="Spatafora J.W."/>
            <person name="Visel A."/>
            <person name="Grigoriev I.V."/>
        </authorList>
    </citation>
    <scope>NUCLEOTIDE SEQUENCE [LARGE SCALE GENOMIC DNA]</scope>
    <source>
        <strain evidence="11 12">JEL800</strain>
    </source>
</reference>
<evidence type="ECO:0000256" key="10">
    <source>
        <dbReference type="SAM" id="SignalP"/>
    </source>
</evidence>
<feature type="transmembrane region" description="Helical" evidence="9">
    <location>
        <begin position="208"/>
        <end position="226"/>
    </location>
</feature>
<comment type="caution">
    <text evidence="11">The sequence shown here is derived from an EMBL/GenBank/DDBJ whole genome shotgun (WGS) entry which is preliminary data.</text>
</comment>
<feature type="signal peptide" evidence="10">
    <location>
        <begin position="1"/>
        <end position="17"/>
    </location>
</feature>
<dbReference type="PANTHER" id="PTHR12692">
    <property type="entry name" value="DOLICHYL-DIPHOSPHOOLIGOSACCHARIDE--PROTEIN GLYCOSYLTRANSFERASE-RELATED"/>
    <property type="match status" value="1"/>
</dbReference>